<evidence type="ECO:0000313" key="1">
    <source>
        <dbReference type="EMBL" id="KIL62039.1"/>
    </source>
</evidence>
<dbReference type="Proteomes" id="UP000054549">
    <property type="component" value="Unassembled WGS sequence"/>
</dbReference>
<evidence type="ECO:0000313" key="2">
    <source>
        <dbReference type="Proteomes" id="UP000054549"/>
    </source>
</evidence>
<reference evidence="1 2" key="1">
    <citation type="submission" date="2014-04" db="EMBL/GenBank/DDBJ databases">
        <title>Evolutionary Origins and Diversification of the Mycorrhizal Mutualists.</title>
        <authorList>
            <consortium name="DOE Joint Genome Institute"/>
            <consortium name="Mycorrhizal Genomics Consortium"/>
            <person name="Kohler A."/>
            <person name="Kuo A."/>
            <person name="Nagy L.G."/>
            <person name="Floudas D."/>
            <person name="Copeland A."/>
            <person name="Barry K.W."/>
            <person name="Cichocki N."/>
            <person name="Veneault-Fourrey C."/>
            <person name="LaButti K."/>
            <person name="Lindquist E.A."/>
            <person name="Lipzen A."/>
            <person name="Lundell T."/>
            <person name="Morin E."/>
            <person name="Murat C."/>
            <person name="Riley R."/>
            <person name="Ohm R."/>
            <person name="Sun H."/>
            <person name="Tunlid A."/>
            <person name="Henrissat B."/>
            <person name="Grigoriev I.V."/>
            <person name="Hibbett D.S."/>
            <person name="Martin F."/>
        </authorList>
    </citation>
    <scope>NUCLEOTIDE SEQUENCE [LARGE SCALE GENOMIC DNA]</scope>
    <source>
        <strain evidence="1 2">Koide BX008</strain>
    </source>
</reference>
<sequence>MTYTQRIYVVLRIGHAVAAETEVIMKAFHHNIVAVIQICGERLQEGGTIFLLSSGCHENEACNWSPLRNLRNERRIEDKSAELTRRESVPSRKIHNVIDMWWLSRHNRI</sequence>
<dbReference type="EMBL" id="KN818276">
    <property type="protein sequence ID" value="KIL62039.1"/>
    <property type="molecule type" value="Genomic_DNA"/>
</dbReference>
<gene>
    <name evidence="1" type="ORF">M378DRAFT_166191</name>
</gene>
<dbReference type="InParanoid" id="A0A0C2T671"/>
<accession>A0A0C2T671</accession>
<dbReference type="HOGENOM" id="CLU_2183274_0_0_1"/>
<proteinExistence type="predicted"/>
<name>A0A0C2T671_AMAMK</name>
<keyword evidence="2" id="KW-1185">Reference proteome</keyword>
<organism evidence="1 2">
    <name type="scientific">Amanita muscaria (strain Koide BX008)</name>
    <dbReference type="NCBI Taxonomy" id="946122"/>
    <lineage>
        <taxon>Eukaryota</taxon>
        <taxon>Fungi</taxon>
        <taxon>Dikarya</taxon>
        <taxon>Basidiomycota</taxon>
        <taxon>Agaricomycotina</taxon>
        <taxon>Agaricomycetes</taxon>
        <taxon>Agaricomycetidae</taxon>
        <taxon>Agaricales</taxon>
        <taxon>Pluteineae</taxon>
        <taxon>Amanitaceae</taxon>
        <taxon>Amanita</taxon>
    </lineage>
</organism>
<dbReference type="AlphaFoldDB" id="A0A0C2T671"/>
<protein>
    <submittedName>
        <fullName evidence="1">Uncharacterized protein</fullName>
    </submittedName>
</protein>